<dbReference type="RefSeq" id="WP_126764524.1">
    <property type="nucleotide sequence ID" value="NZ_JBHLTZ010000002.1"/>
</dbReference>
<dbReference type="PANTHER" id="PTHR43691">
    <property type="entry name" value="URIDINE PHOSPHORYLASE"/>
    <property type="match status" value="1"/>
</dbReference>
<comment type="catalytic activity">
    <reaction evidence="3">
        <text>uridine + phosphate = alpha-D-ribose 1-phosphate + uracil</text>
        <dbReference type="Rhea" id="RHEA:24388"/>
        <dbReference type="ChEBI" id="CHEBI:16704"/>
        <dbReference type="ChEBI" id="CHEBI:17568"/>
        <dbReference type="ChEBI" id="CHEBI:43474"/>
        <dbReference type="ChEBI" id="CHEBI:57720"/>
        <dbReference type="EC" id="2.4.2.3"/>
    </reaction>
</comment>
<evidence type="ECO:0000313" key="7">
    <source>
        <dbReference type="Proteomes" id="UP000287198"/>
    </source>
</evidence>
<comment type="caution">
    <text evidence="6">The sequence shown here is derived from an EMBL/GenBank/DDBJ whole genome shotgun (WGS) entry which is preliminary data.</text>
</comment>
<dbReference type="InterPro" id="IPR035994">
    <property type="entry name" value="Nucleoside_phosphorylase_sf"/>
</dbReference>
<dbReference type="HAMAP" id="MF_01627">
    <property type="entry name" value="Pur_nucleosid_phosp"/>
    <property type="match status" value="1"/>
</dbReference>
<comment type="subunit">
    <text evidence="4">Homohexamer; trimer of homodimers.</text>
</comment>
<name>A0A432XRS1_9GAMM</name>
<evidence type="ECO:0000256" key="3">
    <source>
        <dbReference type="ARBA" id="ARBA00048447"/>
    </source>
</evidence>
<protein>
    <recommendedName>
        <fullName evidence="4">Purine nucleoside phosphorylase DeoD-type</fullName>
        <shortName evidence="4">PNP</shortName>
        <ecNumber evidence="4">2.4.2.1</ecNumber>
    </recommendedName>
</protein>
<feature type="domain" description="Nucleoside phosphorylase" evidence="5">
    <location>
        <begin position="17"/>
        <end position="222"/>
    </location>
</feature>
<proteinExistence type="inferred from homology"/>
<dbReference type="InterPro" id="IPR004402">
    <property type="entry name" value="DeoD-type"/>
</dbReference>
<dbReference type="NCBIfam" id="TIGR00107">
    <property type="entry name" value="deoD"/>
    <property type="match status" value="1"/>
</dbReference>
<feature type="binding site" evidence="4">
    <location>
        <position position="5"/>
    </location>
    <ligand>
        <name>a purine D-ribonucleoside</name>
        <dbReference type="ChEBI" id="CHEBI:142355"/>
        <note>ligand shared between dimeric partners</note>
    </ligand>
</feature>
<dbReference type="EC" id="2.4.2.1" evidence="4"/>
<feature type="site" description="Important for catalytic activity" evidence="4">
    <location>
        <position position="218"/>
    </location>
</feature>
<dbReference type="OrthoDB" id="9782889at2"/>
<feature type="binding site" description="in other chain" evidence="4">
    <location>
        <begin position="204"/>
        <end position="205"/>
    </location>
    <ligand>
        <name>a purine D-ribonucleoside</name>
        <dbReference type="ChEBI" id="CHEBI:142355"/>
        <note>ligand shared between dimeric partners</note>
    </ligand>
</feature>
<dbReference type="NCBIfam" id="NF004489">
    <property type="entry name" value="PRK05819.1"/>
    <property type="match status" value="1"/>
</dbReference>
<sequence length="235" mass="25275">MTTPHINAPRDAFAATCLLPGDPLRAKFIAETFLEDVTCVTSVRNMLGFTGHYKGQPISVMGTGMGMPSCVLYSTELMEFYGVQRLVRVGSCGAVEPSLRLNDIVIAHAASTDSNMNRKHFAGMDYSAAASPRLLQRVLNYVDQQKANVAVGQIFSTDNFYSAPVEQLKLLQAMGIIAVEMEAAGLYAAAAKYKAQALTVLTVSDSLVTDEHLDAAAREAGFSQMIELTLDALVS</sequence>
<dbReference type="Pfam" id="PF01048">
    <property type="entry name" value="PNP_UDP_1"/>
    <property type="match status" value="1"/>
</dbReference>
<dbReference type="InterPro" id="IPR000845">
    <property type="entry name" value="Nucleoside_phosphorylase_d"/>
</dbReference>
<comment type="similarity">
    <text evidence="4">Belongs to the PNP/UDP phosphorylase family.</text>
</comment>
<evidence type="ECO:0000256" key="1">
    <source>
        <dbReference type="ARBA" id="ARBA00022676"/>
    </source>
</evidence>
<dbReference type="GO" id="GO:0004731">
    <property type="term" value="F:purine-nucleoside phosphorylase activity"/>
    <property type="evidence" value="ECO:0007669"/>
    <property type="project" value="UniProtKB-UniRule"/>
</dbReference>
<evidence type="ECO:0000256" key="4">
    <source>
        <dbReference type="HAMAP-Rule" id="MF_01627"/>
    </source>
</evidence>
<dbReference type="Proteomes" id="UP000287198">
    <property type="component" value="Unassembled WGS sequence"/>
</dbReference>
<feature type="binding site" evidence="4">
    <location>
        <position position="44"/>
    </location>
    <ligand>
        <name>phosphate</name>
        <dbReference type="ChEBI" id="CHEBI:43474"/>
        <note>ligand shared between dimeric partners</note>
    </ligand>
</feature>
<evidence type="ECO:0000259" key="5">
    <source>
        <dbReference type="Pfam" id="PF01048"/>
    </source>
</evidence>
<keyword evidence="2 4" id="KW-0808">Transferase</keyword>
<feature type="binding site" description="in other chain" evidence="4">
    <location>
        <begin position="180"/>
        <end position="182"/>
    </location>
    <ligand>
        <name>a purine D-ribonucleoside</name>
        <dbReference type="ChEBI" id="CHEBI:142355"/>
        <note>ligand shared between dimeric partners</note>
    </ligand>
</feature>
<evidence type="ECO:0000256" key="2">
    <source>
        <dbReference type="ARBA" id="ARBA00022679"/>
    </source>
</evidence>
<comment type="catalytic activity">
    <reaction evidence="4">
        <text>a purine 2'-deoxy-D-ribonucleoside + phosphate = a purine nucleobase + 2-deoxy-alpha-D-ribose 1-phosphate</text>
        <dbReference type="Rhea" id="RHEA:36431"/>
        <dbReference type="ChEBI" id="CHEBI:26386"/>
        <dbReference type="ChEBI" id="CHEBI:43474"/>
        <dbReference type="ChEBI" id="CHEBI:57259"/>
        <dbReference type="ChEBI" id="CHEBI:142361"/>
        <dbReference type="EC" id="2.4.2.1"/>
    </reaction>
</comment>
<dbReference type="Gene3D" id="3.40.50.1580">
    <property type="entry name" value="Nucleoside phosphorylase domain"/>
    <property type="match status" value="1"/>
</dbReference>
<dbReference type="PANTHER" id="PTHR43691:SF11">
    <property type="entry name" value="FI09636P-RELATED"/>
    <property type="match status" value="1"/>
</dbReference>
<dbReference type="CDD" id="cd09006">
    <property type="entry name" value="PNP_EcPNPI-like"/>
    <property type="match status" value="1"/>
</dbReference>
<feature type="binding site" description="in other chain" evidence="4">
    <location>
        <begin position="88"/>
        <end position="91"/>
    </location>
    <ligand>
        <name>phosphate</name>
        <dbReference type="ChEBI" id="CHEBI:43474"/>
        <note>ligand shared between dimeric partners</note>
    </ligand>
</feature>
<dbReference type="GO" id="GO:0006152">
    <property type="term" value="P:purine nucleoside catabolic process"/>
    <property type="evidence" value="ECO:0007669"/>
    <property type="project" value="TreeGrafter"/>
</dbReference>
<evidence type="ECO:0000313" key="6">
    <source>
        <dbReference type="EMBL" id="RUO51353.1"/>
    </source>
</evidence>
<dbReference type="AlphaFoldDB" id="A0A432XRS1"/>
<dbReference type="EMBL" id="PIPW01000005">
    <property type="protein sequence ID" value="RUO51353.1"/>
    <property type="molecule type" value="Genomic_DNA"/>
</dbReference>
<dbReference type="GO" id="GO:0005829">
    <property type="term" value="C:cytosol"/>
    <property type="evidence" value="ECO:0007669"/>
    <property type="project" value="TreeGrafter"/>
</dbReference>
<keyword evidence="1 4" id="KW-0328">Glycosyltransferase</keyword>
<feature type="binding site" description="in other chain" evidence="4">
    <location>
        <position position="21"/>
    </location>
    <ligand>
        <name>phosphate</name>
        <dbReference type="ChEBI" id="CHEBI:43474"/>
        <note>ligand shared between dimeric partners</note>
    </ligand>
</feature>
<reference evidence="7" key="1">
    <citation type="journal article" date="2018" name="Front. Microbiol.">
        <title>Genome-Based Analysis Reveals the Taxonomy and Diversity of the Family Idiomarinaceae.</title>
        <authorList>
            <person name="Liu Y."/>
            <person name="Lai Q."/>
            <person name="Shao Z."/>
        </authorList>
    </citation>
    <scope>NUCLEOTIDE SEQUENCE [LARGE SCALE GENOMIC DNA]</scope>
    <source>
        <strain evidence="7">BH195</strain>
    </source>
</reference>
<dbReference type="GO" id="GO:0004850">
    <property type="term" value="F:uridine phosphorylase activity"/>
    <property type="evidence" value="ECO:0007669"/>
    <property type="project" value="UniProtKB-EC"/>
</dbReference>
<comment type="function">
    <text evidence="4">Catalyzes the reversible phosphorolytic breakdown of the N-glycosidic bond in the beta-(deoxy)ribonucleoside molecules, with the formation of the corresponding free purine bases and pentose-1-phosphate.</text>
</comment>
<organism evidence="6 7">
    <name type="scientific">Pseudidiomarina halophila</name>
    <dbReference type="NCBI Taxonomy" id="1449799"/>
    <lineage>
        <taxon>Bacteria</taxon>
        <taxon>Pseudomonadati</taxon>
        <taxon>Pseudomonadota</taxon>
        <taxon>Gammaproteobacteria</taxon>
        <taxon>Alteromonadales</taxon>
        <taxon>Idiomarinaceae</taxon>
        <taxon>Pseudidiomarina</taxon>
    </lineage>
</organism>
<keyword evidence="7" id="KW-1185">Reference proteome</keyword>
<feature type="binding site" description="in other chain" evidence="4">
    <location>
        <position position="25"/>
    </location>
    <ligand>
        <name>phosphate</name>
        <dbReference type="ChEBI" id="CHEBI:43474"/>
        <note>ligand shared between dimeric partners</note>
    </ligand>
</feature>
<feature type="active site" description="Proton donor" evidence="4">
    <location>
        <position position="205"/>
    </location>
</feature>
<dbReference type="SUPFAM" id="SSF53167">
    <property type="entry name" value="Purine and uridine phosphorylases"/>
    <property type="match status" value="1"/>
</dbReference>
<accession>A0A432XRS1</accession>
<comment type="catalytic activity">
    <reaction evidence="4">
        <text>a purine D-ribonucleoside + phosphate = a purine nucleobase + alpha-D-ribose 1-phosphate</text>
        <dbReference type="Rhea" id="RHEA:19805"/>
        <dbReference type="ChEBI" id="CHEBI:26386"/>
        <dbReference type="ChEBI" id="CHEBI:43474"/>
        <dbReference type="ChEBI" id="CHEBI:57720"/>
        <dbReference type="ChEBI" id="CHEBI:142355"/>
        <dbReference type="EC" id="2.4.2.1"/>
    </reaction>
</comment>
<gene>
    <name evidence="4 6" type="primary">deoD</name>
    <name evidence="6" type="ORF">CWI69_11750</name>
</gene>